<gene>
    <name evidence="11" type="ORF">PLOB_00001090</name>
</gene>
<comment type="subcellular location">
    <subcellularLocation>
        <location evidence="1">Membrane</location>
        <topology evidence="1">Single-pass type II membrane protein</topology>
    </subcellularLocation>
</comment>
<comment type="similarity">
    <text evidence="10">Belongs to the glycosyltransferase 14 family.</text>
</comment>
<dbReference type="InterPro" id="IPR003406">
    <property type="entry name" value="Glyco_trans_14"/>
</dbReference>
<proteinExistence type="inferred from homology"/>
<keyword evidence="5" id="KW-0812">Transmembrane</keyword>
<accession>A0ABN8N476</accession>
<evidence type="ECO:0000256" key="10">
    <source>
        <dbReference type="ARBA" id="ARBA00038150"/>
    </source>
</evidence>
<name>A0ABN8N476_9CNID</name>
<keyword evidence="9" id="KW-0325">Glycoprotein</keyword>
<evidence type="ECO:0000256" key="6">
    <source>
        <dbReference type="ARBA" id="ARBA00022968"/>
    </source>
</evidence>
<evidence type="ECO:0000256" key="9">
    <source>
        <dbReference type="ARBA" id="ARBA00023180"/>
    </source>
</evidence>
<comment type="caution">
    <text evidence="11">The sequence shown here is derived from an EMBL/GenBank/DDBJ whole genome shotgun (WGS) entry which is preliminary data.</text>
</comment>
<keyword evidence="3" id="KW-0328">Glycosyltransferase</keyword>
<evidence type="ECO:0000256" key="7">
    <source>
        <dbReference type="ARBA" id="ARBA00022989"/>
    </source>
</evidence>
<reference evidence="11 12" key="1">
    <citation type="submission" date="2022-05" db="EMBL/GenBank/DDBJ databases">
        <authorList>
            <consortium name="Genoscope - CEA"/>
            <person name="William W."/>
        </authorList>
    </citation>
    <scope>NUCLEOTIDE SEQUENCE [LARGE SCALE GENOMIC DNA]</scope>
</reference>
<dbReference type="Pfam" id="PF02485">
    <property type="entry name" value="Branch"/>
    <property type="match status" value="1"/>
</dbReference>
<evidence type="ECO:0000256" key="3">
    <source>
        <dbReference type="ARBA" id="ARBA00022676"/>
    </source>
</evidence>
<evidence type="ECO:0000256" key="4">
    <source>
        <dbReference type="ARBA" id="ARBA00022679"/>
    </source>
</evidence>
<keyword evidence="4" id="KW-0808">Transferase</keyword>
<evidence type="ECO:0000256" key="8">
    <source>
        <dbReference type="ARBA" id="ARBA00023136"/>
    </source>
</evidence>
<dbReference type="PANTHER" id="PTHR19297">
    <property type="entry name" value="GLYCOSYLTRANSFERASE 14 FAMILY MEMBER"/>
    <property type="match status" value="1"/>
</dbReference>
<keyword evidence="12" id="KW-1185">Reference proteome</keyword>
<organism evidence="11 12">
    <name type="scientific">Porites lobata</name>
    <dbReference type="NCBI Taxonomy" id="104759"/>
    <lineage>
        <taxon>Eukaryota</taxon>
        <taxon>Metazoa</taxon>
        <taxon>Cnidaria</taxon>
        <taxon>Anthozoa</taxon>
        <taxon>Hexacorallia</taxon>
        <taxon>Scleractinia</taxon>
        <taxon>Fungiina</taxon>
        <taxon>Poritidae</taxon>
        <taxon>Porites</taxon>
    </lineage>
</organism>
<evidence type="ECO:0000313" key="12">
    <source>
        <dbReference type="Proteomes" id="UP001159405"/>
    </source>
</evidence>
<evidence type="ECO:0000256" key="1">
    <source>
        <dbReference type="ARBA" id="ARBA00004606"/>
    </source>
</evidence>
<evidence type="ECO:0000256" key="5">
    <source>
        <dbReference type="ARBA" id="ARBA00022692"/>
    </source>
</evidence>
<dbReference type="PANTHER" id="PTHR19297:SF191">
    <property type="entry name" value="PROTEIN XYLOSYLTRANSFERASE"/>
    <property type="match status" value="1"/>
</dbReference>
<keyword evidence="6" id="KW-0735">Signal-anchor</keyword>
<dbReference type="EMBL" id="CALNXK010000010">
    <property type="protein sequence ID" value="CAH3042729.1"/>
    <property type="molecule type" value="Genomic_DNA"/>
</dbReference>
<evidence type="ECO:0000313" key="11">
    <source>
        <dbReference type="EMBL" id="CAH3042729.1"/>
    </source>
</evidence>
<keyword evidence="8" id="KW-0472">Membrane</keyword>
<dbReference type="Proteomes" id="UP001159405">
    <property type="component" value="Unassembled WGS sequence"/>
</dbReference>
<evidence type="ECO:0000256" key="2">
    <source>
        <dbReference type="ARBA" id="ARBA00004922"/>
    </source>
</evidence>
<comment type="pathway">
    <text evidence="2">Protein modification; protein glycosylation.</text>
</comment>
<sequence>MAISNLKLGAFTVLLLAVWGIYLFFSVEQESPRTTRPLFKRFTGNCGRILKFSSSYCQHLINVEANDNLVKGRKVKVREIETYEKHNHRQCKDIEKNYFCHPQPTQAELDLRIAYVIVAYKGAGLIENLLRAIYMPHNVYCLHLDKKSTANFKRAVHSFTDCLPNVFVTKKSIDVVWGHVSVLQAELNCMEDLFHSDVPWKYLITLVAQDYPLYDNKGIVEGLKKLNGLNNIESYPMPKQFAYRANTIWTLTETGKGKEHDGYRMDCTWKPKAPPPHNITIMKGWNHIAATRKFVEFVLNDKIATDFYQWLSDIYIPDEVFFSSLQRHPGTPGGYHDNDNPEWIMRAFGWVANGDNRQCFGSWIRENCWLSTRDLRWILAEKNRNKLFTQKIPYEYEENLVECLSAAVQGREYPSDSTQNSATAVS</sequence>
<keyword evidence="7" id="KW-1133">Transmembrane helix</keyword>
<protein>
    <submittedName>
        <fullName evidence="11">Uncharacterized protein</fullName>
    </submittedName>
</protein>